<organism evidence="8 9">
    <name type="scientific">Stichopus japonicus</name>
    <name type="common">Sea cucumber</name>
    <dbReference type="NCBI Taxonomy" id="307972"/>
    <lineage>
        <taxon>Eukaryota</taxon>
        <taxon>Metazoa</taxon>
        <taxon>Echinodermata</taxon>
        <taxon>Eleutherozoa</taxon>
        <taxon>Echinozoa</taxon>
        <taxon>Holothuroidea</taxon>
        <taxon>Aspidochirotacea</taxon>
        <taxon>Aspidochirotida</taxon>
        <taxon>Stichopodidae</taxon>
        <taxon>Apostichopus</taxon>
    </lineage>
</organism>
<evidence type="ECO:0000313" key="8">
    <source>
        <dbReference type="EMBL" id="PIK53061.1"/>
    </source>
</evidence>
<dbReference type="Proteomes" id="UP000230750">
    <property type="component" value="Unassembled WGS sequence"/>
</dbReference>
<protein>
    <submittedName>
        <fullName evidence="8">Ficolin-2</fullName>
    </submittedName>
</protein>
<dbReference type="EMBL" id="MRZV01000303">
    <property type="protein sequence ID" value="PIK53061.1"/>
    <property type="molecule type" value="Genomic_DNA"/>
</dbReference>
<dbReference type="InterPro" id="IPR025615">
    <property type="entry name" value="TILa_dom"/>
</dbReference>
<dbReference type="PANTHER" id="PTHR47221:SF6">
    <property type="entry name" value="FIBRINOGEN ALPHA CHAIN"/>
    <property type="match status" value="1"/>
</dbReference>
<comment type="subcellular location">
    <subcellularLocation>
        <location evidence="1">Secreted</location>
    </subcellularLocation>
</comment>
<gene>
    <name evidence="8" type="ORF">BSL78_10046</name>
</gene>
<evidence type="ECO:0000256" key="3">
    <source>
        <dbReference type="ARBA" id="ARBA00022729"/>
    </source>
</evidence>
<proteinExistence type="predicted"/>
<dbReference type="InterPro" id="IPR002181">
    <property type="entry name" value="Fibrinogen_a/b/g_C_dom"/>
</dbReference>
<dbReference type="SMART" id="SM00186">
    <property type="entry name" value="FBG"/>
    <property type="match status" value="2"/>
</dbReference>
<dbReference type="PANTHER" id="PTHR47221">
    <property type="entry name" value="FIBRINOGEN ALPHA CHAIN"/>
    <property type="match status" value="1"/>
</dbReference>
<keyword evidence="3" id="KW-0732">Signal</keyword>
<dbReference type="OrthoDB" id="10045365at2759"/>
<feature type="domain" description="Fibrinogen C-terminal" evidence="7">
    <location>
        <begin position="293"/>
        <end position="427"/>
    </location>
</feature>
<keyword evidence="5" id="KW-1015">Disulfide bond</keyword>
<dbReference type="GO" id="GO:0005576">
    <property type="term" value="C:extracellular region"/>
    <property type="evidence" value="ECO:0007669"/>
    <property type="project" value="UniProtKB-SubCell"/>
</dbReference>
<dbReference type="Gene3D" id="3.90.215.10">
    <property type="entry name" value="Gamma Fibrinogen, chain A, domain 1"/>
    <property type="match status" value="3"/>
</dbReference>
<name>A0A2G8KYJ6_STIJA</name>
<evidence type="ECO:0000256" key="2">
    <source>
        <dbReference type="ARBA" id="ARBA00022525"/>
    </source>
</evidence>
<feature type="domain" description="Fibrinogen C-terminal" evidence="7">
    <location>
        <begin position="559"/>
        <end position="675"/>
    </location>
</feature>
<dbReference type="CDD" id="cd19941">
    <property type="entry name" value="TIL"/>
    <property type="match status" value="2"/>
</dbReference>
<evidence type="ECO:0000256" key="5">
    <source>
        <dbReference type="ARBA" id="ARBA00023157"/>
    </source>
</evidence>
<sequence length="675" mass="76020">MGGTNASRCIDMSVHREDYTLYLYEFARDCEDAVHDDCGTSRLSGDYLIQPDGYNDQPFKAYCDCSQNDGTAWTIIQRRADLDSTVTFNRSWEDYRLGFGLSPNDFWIGNEKLSYLTNQNTYQLQIDMTTSNGSSIHVTYDNFRISDEFSGYKLLSTGKFNFSSEDGVIESCPHNMRYGYCVSQRICPDPDDSIPCRRNEESCFCPEEFQLNGDECVAPGECDDCFLEGTETEEGVTIEAGGSYVSPSCSRNCSCVDGNVTCVNYMCSVNAICNATRNNAGQCYCKTGYVGDGTVCRYPKDCLEIFEHDDMAESRVYTIQPNKNRETTLEVFCDDGGWTLIQRRADLDSTVTFNRSWEDYRLGFGLSPNDFWIGNEKLSYLTNQKTYQLRIDMTTSNGSSIHVTYDNFRISDDELSGYKLLSTGKFTFSSEDGVIESCPHNMRYGYCVSQRICPDPDDSIPCRRNEESCFCPEEFQLNGDECVAPGECDDCFLEGTETEEGVTIEAGGSYVSPSCSRNCSCVDGNVTCVNYMCSVNAICNATRNNAGQCYCKTGYVGDGTLCRYPKDCLEIFEHDDMAESRVYTIQPNKNSETTLEVFCDDGGWTLIQRRADLDSTVTFNRSWEDYRLGFGLSPNDFWIGNEKLSYLTNQKTYQLRIDMTTSNGSSIHVTMTTFA</sequence>
<dbReference type="Pfam" id="PF00147">
    <property type="entry name" value="Fibrinogen_C"/>
    <property type="match status" value="3"/>
</dbReference>
<reference evidence="8 9" key="1">
    <citation type="journal article" date="2017" name="PLoS Biol.">
        <title>The sea cucumber genome provides insights into morphological evolution and visceral regeneration.</title>
        <authorList>
            <person name="Zhang X."/>
            <person name="Sun L."/>
            <person name="Yuan J."/>
            <person name="Sun Y."/>
            <person name="Gao Y."/>
            <person name="Zhang L."/>
            <person name="Li S."/>
            <person name="Dai H."/>
            <person name="Hamel J.F."/>
            <person name="Liu C."/>
            <person name="Yu Y."/>
            <person name="Liu S."/>
            <person name="Lin W."/>
            <person name="Guo K."/>
            <person name="Jin S."/>
            <person name="Xu P."/>
            <person name="Storey K.B."/>
            <person name="Huan P."/>
            <person name="Zhang T."/>
            <person name="Zhou Y."/>
            <person name="Zhang J."/>
            <person name="Lin C."/>
            <person name="Li X."/>
            <person name="Xing L."/>
            <person name="Huo D."/>
            <person name="Sun M."/>
            <person name="Wang L."/>
            <person name="Mercier A."/>
            <person name="Li F."/>
            <person name="Yang H."/>
            <person name="Xiang J."/>
        </authorList>
    </citation>
    <scope>NUCLEOTIDE SEQUENCE [LARGE SCALE GENOMIC DNA]</scope>
    <source>
        <strain evidence="8">Shaxun</strain>
        <tissue evidence="8">Muscle</tissue>
    </source>
</reference>
<accession>A0A2G8KYJ6</accession>
<evidence type="ECO:0000256" key="4">
    <source>
        <dbReference type="ARBA" id="ARBA00023054"/>
    </source>
</evidence>
<keyword evidence="2" id="KW-0964">Secreted</keyword>
<comment type="caution">
    <text evidence="8">The sequence shown here is derived from an EMBL/GenBank/DDBJ whole genome shotgun (WGS) entry which is preliminary data.</text>
</comment>
<dbReference type="SMART" id="SM00181">
    <property type="entry name" value="EGF"/>
    <property type="match status" value="2"/>
</dbReference>
<dbReference type="PROSITE" id="PS01186">
    <property type="entry name" value="EGF_2"/>
    <property type="match status" value="2"/>
</dbReference>
<evidence type="ECO:0000259" key="7">
    <source>
        <dbReference type="PROSITE" id="PS51406"/>
    </source>
</evidence>
<evidence type="ECO:0000313" key="9">
    <source>
        <dbReference type="Proteomes" id="UP000230750"/>
    </source>
</evidence>
<dbReference type="PROSITE" id="PS51406">
    <property type="entry name" value="FIBRINOGEN_C_2"/>
    <property type="match status" value="3"/>
</dbReference>
<dbReference type="Pfam" id="PF12714">
    <property type="entry name" value="TILa"/>
    <property type="match status" value="2"/>
</dbReference>
<dbReference type="AlphaFoldDB" id="A0A2G8KYJ6"/>
<dbReference type="InterPro" id="IPR036056">
    <property type="entry name" value="Fibrinogen-like_C"/>
</dbReference>
<dbReference type="InterPro" id="IPR000742">
    <property type="entry name" value="EGF"/>
</dbReference>
<dbReference type="InterPro" id="IPR037579">
    <property type="entry name" value="FIB_ANG-like"/>
</dbReference>
<keyword evidence="9" id="KW-1185">Reference proteome</keyword>
<dbReference type="InterPro" id="IPR036084">
    <property type="entry name" value="Ser_inhib-like_sf"/>
</dbReference>
<keyword evidence="6" id="KW-0325">Glycoprotein</keyword>
<evidence type="ECO:0000256" key="6">
    <source>
        <dbReference type="ARBA" id="ARBA00023180"/>
    </source>
</evidence>
<dbReference type="InterPro" id="IPR014716">
    <property type="entry name" value="Fibrinogen_a/b/g_C_1"/>
</dbReference>
<keyword evidence="4" id="KW-0175">Coiled coil</keyword>
<dbReference type="SUPFAM" id="SSF56496">
    <property type="entry name" value="Fibrinogen C-terminal domain-like"/>
    <property type="match status" value="3"/>
</dbReference>
<feature type="domain" description="Fibrinogen C-terminal" evidence="7">
    <location>
        <begin position="21"/>
        <end position="160"/>
    </location>
</feature>
<dbReference type="SUPFAM" id="SSF57567">
    <property type="entry name" value="Serine protease inhibitors"/>
    <property type="match status" value="2"/>
</dbReference>
<evidence type="ECO:0000256" key="1">
    <source>
        <dbReference type="ARBA" id="ARBA00004613"/>
    </source>
</evidence>